<evidence type="ECO:0000313" key="4">
    <source>
        <dbReference type="Proteomes" id="UP000244880"/>
    </source>
</evidence>
<keyword evidence="1" id="KW-0812">Transmembrane</keyword>
<protein>
    <recommendedName>
        <fullName evidence="2">EamA domain-containing protein</fullName>
    </recommendedName>
</protein>
<feature type="transmembrane region" description="Helical" evidence="1">
    <location>
        <begin position="148"/>
        <end position="170"/>
    </location>
</feature>
<dbReference type="GO" id="GO:0016020">
    <property type="term" value="C:membrane"/>
    <property type="evidence" value="ECO:0007669"/>
    <property type="project" value="InterPro"/>
</dbReference>
<feature type="transmembrane region" description="Helical" evidence="1">
    <location>
        <begin position="176"/>
        <end position="195"/>
    </location>
</feature>
<evidence type="ECO:0000259" key="2">
    <source>
        <dbReference type="Pfam" id="PF00892"/>
    </source>
</evidence>
<gene>
    <name evidence="3" type="ORF">ASD8599_00009</name>
</gene>
<dbReference type="OrthoDB" id="7704317at2"/>
<feature type="transmembrane region" description="Helical" evidence="1">
    <location>
        <begin position="28"/>
        <end position="50"/>
    </location>
</feature>
<dbReference type="EMBL" id="OMOR01000001">
    <property type="protein sequence ID" value="SPH19285.1"/>
    <property type="molecule type" value="Genomic_DNA"/>
</dbReference>
<accession>A0A2R8B8C1</accession>
<feature type="domain" description="EamA" evidence="2">
    <location>
        <begin position="3"/>
        <end position="133"/>
    </location>
</feature>
<keyword evidence="1" id="KW-0472">Membrane</keyword>
<keyword evidence="1" id="KW-1133">Transmembrane helix</keyword>
<sequence>MLALGLGMIAALCWAVHDICVRFVSQSGAIYPALVAVVLSGTVAMLPLTLWLGHWDTMTRTAYGLSAVSGVFFTVASVGLYNAFGIGPVRLVAPIIGSFPVLSVGWAAWNGQAIAGDQWAAIALVVGGVGLVSVLSDEDESNGSQLKAIIWSLVAAFGFFATFATGQAATLVGDELPVTLVSRLIAVVLLTMILLRQTGPKIPARRNWPLLGVMGVLDAIALSMIMSAGTLDRPEFAAVAASTFGALTIILAWTFLKERMTGGQWIGVALTFTGIGYLAI</sequence>
<dbReference type="Pfam" id="PF00892">
    <property type="entry name" value="EamA"/>
    <property type="match status" value="2"/>
</dbReference>
<dbReference type="RefSeq" id="WP_108826640.1">
    <property type="nucleotide sequence ID" value="NZ_OMOR01000001.1"/>
</dbReference>
<name>A0A2R8B8C1_9RHOB</name>
<dbReference type="AlphaFoldDB" id="A0A2R8B8C1"/>
<feature type="transmembrane region" description="Helical" evidence="1">
    <location>
        <begin position="207"/>
        <end position="230"/>
    </location>
</feature>
<reference evidence="3 4" key="1">
    <citation type="submission" date="2018-03" db="EMBL/GenBank/DDBJ databases">
        <authorList>
            <person name="Keele B.F."/>
        </authorList>
    </citation>
    <scope>NUCLEOTIDE SEQUENCE [LARGE SCALE GENOMIC DNA]</scope>
    <source>
        <strain evidence="3 4">CECT 8599</strain>
    </source>
</reference>
<dbReference type="InterPro" id="IPR000620">
    <property type="entry name" value="EamA_dom"/>
</dbReference>
<feature type="transmembrane region" description="Helical" evidence="1">
    <location>
        <begin position="119"/>
        <end position="136"/>
    </location>
</feature>
<organism evidence="3 4">
    <name type="scientific">Ascidiaceihabitans donghaensis</name>
    <dbReference type="NCBI Taxonomy" id="1510460"/>
    <lineage>
        <taxon>Bacteria</taxon>
        <taxon>Pseudomonadati</taxon>
        <taxon>Pseudomonadota</taxon>
        <taxon>Alphaproteobacteria</taxon>
        <taxon>Rhodobacterales</taxon>
        <taxon>Paracoccaceae</taxon>
        <taxon>Ascidiaceihabitans</taxon>
    </lineage>
</organism>
<dbReference type="InterPro" id="IPR037185">
    <property type="entry name" value="EmrE-like"/>
</dbReference>
<evidence type="ECO:0000313" key="3">
    <source>
        <dbReference type="EMBL" id="SPH19285.1"/>
    </source>
</evidence>
<proteinExistence type="predicted"/>
<dbReference type="SUPFAM" id="SSF103481">
    <property type="entry name" value="Multidrug resistance efflux transporter EmrE"/>
    <property type="match status" value="2"/>
</dbReference>
<feature type="transmembrane region" description="Helical" evidence="1">
    <location>
        <begin position="62"/>
        <end position="84"/>
    </location>
</feature>
<dbReference type="Proteomes" id="UP000244880">
    <property type="component" value="Unassembled WGS sequence"/>
</dbReference>
<feature type="domain" description="EamA" evidence="2">
    <location>
        <begin position="147"/>
        <end position="276"/>
    </location>
</feature>
<evidence type="ECO:0000256" key="1">
    <source>
        <dbReference type="SAM" id="Phobius"/>
    </source>
</evidence>
<keyword evidence="4" id="KW-1185">Reference proteome</keyword>
<feature type="transmembrane region" description="Helical" evidence="1">
    <location>
        <begin position="236"/>
        <end position="256"/>
    </location>
</feature>